<dbReference type="KEGG" id="cja:CJA_2620"/>
<keyword evidence="1" id="KW-1133">Transmembrane helix</keyword>
<evidence type="ECO:0000313" key="3">
    <source>
        <dbReference type="Proteomes" id="UP000001036"/>
    </source>
</evidence>
<gene>
    <name evidence="2" type="ordered locus">CJA_2620</name>
</gene>
<organism evidence="2 3">
    <name type="scientific">Cellvibrio japonicus (strain Ueda107)</name>
    <name type="common">Pseudomonas fluorescens subsp. cellulosa</name>
    <dbReference type="NCBI Taxonomy" id="498211"/>
    <lineage>
        <taxon>Bacteria</taxon>
        <taxon>Pseudomonadati</taxon>
        <taxon>Pseudomonadota</taxon>
        <taxon>Gammaproteobacteria</taxon>
        <taxon>Cellvibrionales</taxon>
        <taxon>Cellvibrionaceae</taxon>
        <taxon>Cellvibrio</taxon>
    </lineage>
</organism>
<sequence>MGLVRRLRFFLKKLWKELKPFVGAIVTVVLVATGVGAIVAGMIGGALGAAANGGNIIKGAIFGAFSGAAAQAGMMASAIWGGMQAEMQGGKFGHGFIAAGIGALGGSSGELGWSGFIRSAVVGGVATEITGGKFKNGAASAAFMYAVSAGVQRIKAGGVEEVNATANCKSIRCTREGDGWKQLGEGKRGEVEWTGSDVVSDPETDRLIIERKESGGFEHSRRREHGSTGHVEKTCDSSGCASVLVLSTDNKPGTADSTSLPNHSTDTFVQHSHPKGSGSANNNFGPGDHIFLTKGKVNYLLNSSGDLMVLEAHSGRVWQRTLTGNNAGKNEVWIRRLD</sequence>
<keyword evidence="1" id="KW-0472">Membrane</keyword>
<keyword evidence="1" id="KW-0812">Transmembrane</keyword>
<dbReference type="RefSeq" id="WP_012488216.1">
    <property type="nucleotide sequence ID" value="NC_010995.1"/>
</dbReference>
<evidence type="ECO:0000313" key="2">
    <source>
        <dbReference type="EMBL" id="ACE83827.1"/>
    </source>
</evidence>
<accession>B3PLK0</accession>
<name>B3PLK0_CELJU</name>
<evidence type="ECO:0000256" key="1">
    <source>
        <dbReference type="SAM" id="Phobius"/>
    </source>
</evidence>
<feature type="transmembrane region" description="Helical" evidence="1">
    <location>
        <begin position="21"/>
        <end position="47"/>
    </location>
</feature>
<dbReference type="AlphaFoldDB" id="B3PLK0"/>
<dbReference type="EMBL" id="CP000934">
    <property type="protein sequence ID" value="ACE83827.1"/>
    <property type="molecule type" value="Genomic_DNA"/>
</dbReference>
<reference evidence="2 3" key="1">
    <citation type="journal article" date="2008" name="J. Bacteriol.">
        <title>Insights into plant cell wall degradation from the genome sequence of the soil bacterium Cellvibrio japonicus.</title>
        <authorList>
            <person name="Deboy R.T."/>
            <person name="Mongodin E.F."/>
            <person name="Fouts D.E."/>
            <person name="Tailford L.E."/>
            <person name="Khouri H."/>
            <person name="Emerson J.B."/>
            <person name="Mohamoud Y."/>
            <person name="Watkins K."/>
            <person name="Henrissat B."/>
            <person name="Gilbert H.J."/>
            <person name="Nelson K.E."/>
        </authorList>
    </citation>
    <scope>NUCLEOTIDE SEQUENCE [LARGE SCALE GENOMIC DNA]</scope>
    <source>
        <strain evidence="2 3">Ueda107</strain>
    </source>
</reference>
<dbReference type="eggNOG" id="COG3209">
    <property type="taxonomic scope" value="Bacteria"/>
</dbReference>
<protein>
    <submittedName>
        <fullName evidence="2">Uncharacterized protein</fullName>
    </submittedName>
</protein>
<keyword evidence="3" id="KW-1185">Reference proteome</keyword>
<proteinExistence type="predicted"/>
<feature type="transmembrane region" description="Helical" evidence="1">
    <location>
        <begin position="59"/>
        <end position="81"/>
    </location>
</feature>
<dbReference type="Proteomes" id="UP000001036">
    <property type="component" value="Chromosome"/>
</dbReference>
<dbReference type="HOGENOM" id="CLU_820603_0_0_6"/>